<reference evidence="12" key="1">
    <citation type="submission" date="2015-07" db="EMBL/GenBank/DDBJ databases">
        <title>Complete genome sequence and phylogenetic analysis of Limnochorda pilosa.</title>
        <authorList>
            <person name="Watanabe M."/>
            <person name="Kojima H."/>
            <person name="Fukui M."/>
        </authorList>
    </citation>
    <scope>NUCLEOTIDE SEQUENCE [LARGE SCALE GENOMIC DNA]</scope>
    <source>
        <strain evidence="12">HC45</strain>
    </source>
</reference>
<dbReference type="OrthoDB" id="9784571at2"/>
<evidence type="ECO:0000256" key="1">
    <source>
        <dbReference type="ARBA" id="ARBA00022485"/>
    </source>
</evidence>
<dbReference type="InterPro" id="IPR004155">
    <property type="entry name" value="PBS_lyase_HEAT"/>
</dbReference>
<dbReference type="Pfam" id="PF08331">
    <property type="entry name" value="QueG_DUF1730"/>
    <property type="match status" value="1"/>
</dbReference>
<evidence type="ECO:0000256" key="9">
    <source>
        <dbReference type="SAM" id="MobiDB-lite"/>
    </source>
</evidence>
<organism evidence="11 12">
    <name type="scientific">Limnochorda pilosa</name>
    <dbReference type="NCBI Taxonomy" id="1555112"/>
    <lineage>
        <taxon>Bacteria</taxon>
        <taxon>Bacillati</taxon>
        <taxon>Bacillota</taxon>
        <taxon>Limnochordia</taxon>
        <taxon>Limnochordales</taxon>
        <taxon>Limnochordaceae</taxon>
        <taxon>Limnochorda</taxon>
    </lineage>
</organism>
<keyword evidence="7" id="KW-0408">Iron</keyword>
<dbReference type="GO" id="GO:0008616">
    <property type="term" value="P:tRNA queuosine(34) biosynthetic process"/>
    <property type="evidence" value="ECO:0007669"/>
    <property type="project" value="UniProtKB-KW"/>
</dbReference>
<keyword evidence="4" id="KW-0479">Metal-binding</keyword>
<evidence type="ECO:0000256" key="5">
    <source>
        <dbReference type="ARBA" id="ARBA00022785"/>
    </source>
</evidence>
<dbReference type="GO" id="GO:0046872">
    <property type="term" value="F:metal ion binding"/>
    <property type="evidence" value="ECO:0007669"/>
    <property type="project" value="UniProtKB-KW"/>
</dbReference>
<dbReference type="InterPro" id="IPR013542">
    <property type="entry name" value="QueG_DUF1730"/>
</dbReference>
<reference evidence="12" key="2">
    <citation type="journal article" date="2016" name="Int. J. Syst. Evol. Microbiol.">
        <title>Complete genome sequence and cell structure of Limnochorda pilosa, a Gram-negative spore-former within the phylum Firmicutes.</title>
        <authorList>
            <person name="Watanabe M."/>
            <person name="Kojima H."/>
            <person name="Fukui M."/>
        </authorList>
    </citation>
    <scope>NUCLEOTIDE SEQUENCE [LARGE SCALE GENOMIC DNA]</scope>
    <source>
        <strain evidence="12">HC45</strain>
    </source>
</reference>
<keyword evidence="6" id="KW-0560">Oxidoreductase</keyword>
<evidence type="ECO:0000256" key="3">
    <source>
        <dbReference type="ARBA" id="ARBA00022694"/>
    </source>
</evidence>
<dbReference type="KEGG" id="lpil:LIP_1175"/>
<dbReference type="InterPro" id="IPR004453">
    <property type="entry name" value="QueG"/>
</dbReference>
<dbReference type="SUPFAM" id="SSF48371">
    <property type="entry name" value="ARM repeat"/>
    <property type="match status" value="1"/>
</dbReference>
<evidence type="ECO:0000313" key="11">
    <source>
        <dbReference type="EMBL" id="BAS27032.1"/>
    </source>
</evidence>
<dbReference type="GO" id="GO:0052693">
    <property type="term" value="F:epoxyqueuosine reductase activity"/>
    <property type="evidence" value="ECO:0007669"/>
    <property type="project" value="TreeGrafter"/>
</dbReference>
<dbReference type="EMBL" id="AP014924">
    <property type="protein sequence ID" value="BAS27032.1"/>
    <property type="molecule type" value="Genomic_DNA"/>
</dbReference>
<keyword evidence="3" id="KW-0819">tRNA processing</keyword>
<accession>A0A0K2SJ27</accession>
<dbReference type="GO" id="GO:0051539">
    <property type="term" value="F:4 iron, 4 sulfur cluster binding"/>
    <property type="evidence" value="ECO:0007669"/>
    <property type="project" value="UniProtKB-KW"/>
</dbReference>
<dbReference type="Gene3D" id="3.30.70.20">
    <property type="match status" value="1"/>
</dbReference>
<evidence type="ECO:0000313" key="12">
    <source>
        <dbReference type="Proteomes" id="UP000065807"/>
    </source>
</evidence>
<evidence type="ECO:0000256" key="6">
    <source>
        <dbReference type="ARBA" id="ARBA00023002"/>
    </source>
</evidence>
<dbReference type="PROSITE" id="PS51379">
    <property type="entry name" value="4FE4S_FER_2"/>
    <property type="match status" value="1"/>
</dbReference>
<evidence type="ECO:0000256" key="8">
    <source>
        <dbReference type="ARBA" id="ARBA00023014"/>
    </source>
</evidence>
<dbReference type="SMART" id="SM00567">
    <property type="entry name" value="EZ_HEAT"/>
    <property type="match status" value="2"/>
</dbReference>
<dbReference type="Gene3D" id="1.25.10.10">
    <property type="entry name" value="Leucine-rich Repeat Variant"/>
    <property type="match status" value="1"/>
</dbReference>
<evidence type="ECO:0000259" key="10">
    <source>
        <dbReference type="PROSITE" id="PS51379"/>
    </source>
</evidence>
<dbReference type="AlphaFoldDB" id="A0A0K2SJ27"/>
<evidence type="ECO:0000256" key="7">
    <source>
        <dbReference type="ARBA" id="ARBA00023004"/>
    </source>
</evidence>
<dbReference type="InterPro" id="IPR016024">
    <property type="entry name" value="ARM-type_fold"/>
</dbReference>
<dbReference type="InterPro" id="IPR017896">
    <property type="entry name" value="4Fe4S_Fe-S-bd"/>
</dbReference>
<dbReference type="PROSITE" id="PS00198">
    <property type="entry name" value="4FE4S_FER_1"/>
    <property type="match status" value="1"/>
</dbReference>
<feature type="domain" description="4Fe-4S ferredoxin-type" evidence="10">
    <location>
        <begin position="172"/>
        <end position="204"/>
    </location>
</feature>
<feature type="compositionally biased region" description="Basic residues" evidence="9">
    <location>
        <begin position="379"/>
        <end position="389"/>
    </location>
</feature>
<dbReference type="PANTHER" id="PTHR30002:SF4">
    <property type="entry name" value="EPOXYQUEUOSINE REDUCTASE"/>
    <property type="match status" value="1"/>
</dbReference>
<protein>
    <submittedName>
        <fullName evidence="11">Epoxyqueuosine reductase</fullName>
    </submittedName>
</protein>
<keyword evidence="5" id="KW-0671">Queuosine biosynthesis</keyword>
<dbReference type="Pfam" id="PF13646">
    <property type="entry name" value="HEAT_2"/>
    <property type="match status" value="1"/>
</dbReference>
<gene>
    <name evidence="11" type="ORF">LIP_1175</name>
</gene>
<keyword evidence="1" id="KW-0004">4Fe-4S</keyword>
<evidence type="ECO:0000256" key="4">
    <source>
        <dbReference type="ARBA" id="ARBA00022723"/>
    </source>
</evidence>
<feature type="compositionally biased region" description="Pro residues" evidence="9">
    <location>
        <begin position="396"/>
        <end position="408"/>
    </location>
</feature>
<keyword evidence="8" id="KW-0411">Iron-sulfur</keyword>
<dbReference type="NCBIfam" id="TIGR00276">
    <property type="entry name" value="tRNA epoxyqueuosine(34) reductase QueG"/>
    <property type="match status" value="1"/>
</dbReference>
<keyword evidence="2" id="KW-0963">Cytoplasm</keyword>
<dbReference type="Pfam" id="PF13484">
    <property type="entry name" value="Fer4_16"/>
    <property type="match status" value="1"/>
</dbReference>
<proteinExistence type="predicted"/>
<dbReference type="STRING" id="1555112.LIP_1175"/>
<evidence type="ECO:0000256" key="2">
    <source>
        <dbReference type="ARBA" id="ARBA00022490"/>
    </source>
</evidence>
<keyword evidence="12" id="KW-1185">Reference proteome</keyword>
<dbReference type="Proteomes" id="UP000065807">
    <property type="component" value="Chromosome"/>
</dbReference>
<sequence>MSLEEELKAEGRRLGFHRVGIAPASELARARALLQSQAEQGTYPAFTHPDAALRTDPSRWLEGARSVVAVALAYPHPPRSAPSDGSPRGLVARYACFEDYHPVIEEGLRKLMALLARRAGRPVRWRLLVDTGPAVDRAVAEKAGLGGVGKNGCLFVNGAGSWVVLGEAVTDVALTPDEPVSLDCGTCNRCVEACPTGALEPYRVDPRLCISEATQLRGPLPGERRESLGRYVWGCDICQQVCPWNRDVDPEGALLDPLPQVGPNPSLLELLTLTRQGFRERFAHSALNWRDEKVLQRNAAYALGNLRRASTVPALAERLVADPSPTVRGAAAWALGRIATARAVEALAAALVTECDRGVRRELEDALRVARSSPSPPSKPRRHPARAPGRRGSESPPRPAPAPPGSRC</sequence>
<dbReference type="InterPro" id="IPR017900">
    <property type="entry name" value="4Fe4S_Fe_S_CS"/>
</dbReference>
<dbReference type="InterPro" id="IPR011989">
    <property type="entry name" value="ARM-like"/>
</dbReference>
<dbReference type="SUPFAM" id="SSF54862">
    <property type="entry name" value="4Fe-4S ferredoxins"/>
    <property type="match status" value="1"/>
</dbReference>
<name>A0A0K2SJ27_LIMPI</name>
<dbReference type="PANTHER" id="PTHR30002">
    <property type="entry name" value="EPOXYQUEUOSINE REDUCTASE"/>
    <property type="match status" value="1"/>
</dbReference>
<feature type="region of interest" description="Disordered" evidence="9">
    <location>
        <begin position="366"/>
        <end position="408"/>
    </location>
</feature>